<evidence type="ECO:0000313" key="1">
    <source>
        <dbReference type="EMBL" id="CAB0005960.1"/>
    </source>
</evidence>
<protein>
    <submittedName>
        <fullName evidence="1">Uncharacterized protein</fullName>
    </submittedName>
</protein>
<dbReference type="Proteomes" id="UP000479000">
    <property type="component" value="Unassembled WGS sequence"/>
</dbReference>
<dbReference type="EMBL" id="CADCXU010016985">
    <property type="protein sequence ID" value="CAB0005960.1"/>
    <property type="molecule type" value="Genomic_DNA"/>
</dbReference>
<gene>
    <name evidence="1" type="ORF">NTEN_LOCUS11437</name>
</gene>
<name>A0A6H5GRZ3_9HEMI</name>
<organism evidence="1 2">
    <name type="scientific">Nesidiocoris tenuis</name>
    <dbReference type="NCBI Taxonomy" id="355587"/>
    <lineage>
        <taxon>Eukaryota</taxon>
        <taxon>Metazoa</taxon>
        <taxon>Ecdysozoa</taxon>
        <taxon>Arthropoda</taxon>
        <taxon>Hexapoda</taxon>
        <taxon>Insecta</taxon>
        <taxon>Pterygota</taxon>
        <taxon>Neoptera</taxon>
        <taxon>Paraneoptera</taxon>
        <taxon>Hemiptera</taxon>
        <taxon>Heteroptera</taxon>
        <taxon>Panheteroptera</taxon>
        <taxon>Cimicomorpha</taxon>
        <taxon>Miridae</taxon>
        <taxon>Dicyphina</taxon>
        <taxon>Nesidiocoris</taxon>
    </lineage>
</organism>
<sequence>MKQKGRNRLKSRAADKSHATRITRFGSVVSCLLEFIIVAQGSQDTRLGTQ</sequence>
<proteinExistence type="predicted"/>
<dbReference type="AlphaFoldDB" id="A0A6H5GRZ3"/>
<keyword evidence="2" id="KW-1185">Reference proteome</keyword>
<feature type="non-terminal residue" evidence="1">
    <location>
        <position position="50"/>
    </location>
</feature>
<reference evidence="1 2" key="1">
    <citation type="submission" date="2020-02" db="EMBL/GenBank/DDBJ databases">
        <authorList>
            <person name="Ferguson B K."/>
        </authorList>
    </citation>
    <scope>NUCLEOTIDE SEQUENCE [LARGE SCALE GENOMIC DNA]</scope>
</reference>
<evidence type="ECO:0000313" key="2">
    <source>
        <dbReference type="Proteomes" id="UP000479000"/>
    </source>
</evidence>
<accession>A0A6H5GRZ3</accession>